<comment type="caution">
    <text evidence="2">The sequence shown here is derived from an EMBL/GenBank/DDBJ whole genome shotgun (WGS) entry which is preliminary data.</text>
</comment>
<feature type="chain" id="PRO_5040977433" description="Carboxypeptidase regulatory-like domain-containing protein" evidence="1">
    <location>
        <begin position="21"/>
        <end position="138"/>
    </location>
</feature>
<evidence type="ECO:0008006" key="4">
    <source>
        <dbReference type="Google" id="ProtNLM"/>
    </source>
</evidence>
<keyword evidence="3" id="KW-1185">Reference proteome</keyword>
<feature type="signal peptide" evidence="1">
    <location>
        <begin position="1"/>
        <end position="20"/>
    </location>
</feature>
<dbReference type="PROSITE" id="PS51257">
    <property type="entry name" value="PROKAR_LIPOPROTEIN"/>
    <property type="match status" value="1"/>
</dbReference>
<reference evidence="2" key="1">
    <citation type="submission" date="2022-06" db="EMBL/GenBank/DDBJ databases">
        <title>Aeoliella straminimaris, a novel planctomycete from sediments.</title>
        <authorList>
            <person name="Vitorino I.R."/>
            <person name="Lage O.M."/>
        </authorList>
    </citation>
    <scope>NUCLEOTIDE SEQUENCE</scope>
    <source>
        <strain evidence="2">ICT_H6.2</strain>
    </source>
</reference>
<dbReference type="EMBL" id="JAMXLR010000089">
    <property type="protein sequence ID" value="MCO6047118.1"/>
    <property type="molecule type" value="Genomic_DNA"/>
</dbReference>
<evidence type="ECO:0000313" key="2">
    <source>
        <dbReference type="EMBL" id="MCO6047118.1"/>
    </source>
</evidence>
<protein>
    <recommendedName>
        <fullName evidence="4">Carboxypeptidase regulatory-like domain-containing protein</fullName>
    </recommendedName>
</protein>
<evidence type="ECO:0000256" key="1">
    <source>
        <dbReference type="SAM" id="SignalP"/>
    </source>
</evidence>
<evidence type="ECO:0000313" key="3">
    <source>
        <dbReference type="Proteomes" id="UP001155241"/>
    </source>
</evidence>
<proteinExistence type="predicted"/>
<dbReference type="Proteomes" id="UP001155241">
    <property type="component" value="Unassembled WGS sequence"/>
</dbReference>
<dbReference type="AlphaFoldDB" id="A0A9X2FF76"/>
<organism evidence="2 3">
    <name type="scientific">Aeoliella straminimaris</name>
    <dbReference type="NCBI Taxonomy" id="2954799"/>
    <lineage>
        <taxon>Bacteria</taxon>
        <taxon>Pseudomonadati</taxon>
        <taxon>Planctomycetota</taxon>
        <taxon>Planctomycetia</taxon>
        <taxon>Pirellulales</taxon>
        <taxon>Lacipirellulaceae</taxon>
        <taxon>Aeoliella</taxon>
    </lineage>
</organism>
<name>A0A9X2FF76_9BACT</name>
<gene>
    <name evidence="2" type="ORF">NG895_24740</name>
</gene>
<sequence length="138" mass="14738">MSKPTRILYGLLGPSLLVIAGCGASDEYAPVSGQVFYKGQPLNTGVVMFQPASGPIARGRIQSDGTFQLETLGEAPGARIGENKVRISARQAPADPNAAEVGLGKLLIPRRYTDFSTSGLTIEVEPDRTEPYVFRLTD</sequence>
<keyword evidence="1" id="KW-0732">Signal</keyword>
<accession>A0A9X2FF76</accession>
<dbReference type="RefSeq" id="WP_252855231.1">
    <property type="nucleotide sequence ID" value="NZ_JAMXLR010000089.1"/>
</dbReference>